<organism evidence="1 2">
    <name type="scientific">Ensete ventricosum</name>
    <name type="common">Abyssinian banana</name>
    <name type="synonym">Musa ensete</name>
    <dbReference type="NCBI Taxonomy" id="4639"/>
    <lineage>
        <taxon>Eukaryota</taxon>
        <taxon>Viridiplantae</taxon>
        <taxon>Streptophyta</taxon>
        <taxon>Embryophyta</taxon>
        <taxon>Tracheophyta</taxon>
        <taxon>Spermatophyta</taxon>
        <taxon>Magnoliopsida</taxon>
        <taxon>Liliopsida</taxon>
        <taxon>Zingiberales</taxon>
        <taxon>Musaceae</taxon>
        <taxon>Ensete</taxon>
    </lineage>
</organism>
<gene>
    <name evidence="1" type="ORF">OPV22_007697</name>
</gene>
<evidence type="ECO:0000313" key="2">
    <source>
        <dbReference type="Proteomes" id="UP001222027"/>
    </source>
</evidence>
<keyword evidence="2" id="KW-1185">Reference proteome</keyword>
<proteinExistence type="predicted"/>
<dbReference type="EMBL" id="JAQQAF010000002">
    <property type="protein sequence ID" value="KAJ8506811.1"/>
    <property type="molecule type" value="Genomic_DNA"/>
</dbReference>
<name>A0AAV8RNE0_ENSVE</name>
<reference evidence="1 2" key="1">
    <citation type="submission" date="2022-12" db="EMBL/GenBank/DDBJ databases">
        <title>Chromosome-scale assembly of the Ensete ventricosum genome.</title>
        <authorList>
            <person name="Dussert Y."/>
            <person name="Stocks J."/>
            <person name="Wendawek A."/>
            <person name="Woldeyes F."/>
            <person name="Nichols R.A."/>
            <person name="Borrell J.S."/>
        </authorList>
    </citation>
    <scope>NUCLEOTIDE SEQUENCE [LARGE SCALE GENOMIC DNA]</scope>
    <source>
        <strain evidence="2">cv. Maze</strain>
        <tissue evidence="1">Seeds</tissue>
    </source>
</reference>
<protein>
    <submittedName>
        <fullName evidence="1">Uncharacterized protein</fullName>
    </submittedName>
</protein>
<dbReference type="AlphaFoldDB" id="A0AAV8RNE0"/>
<comment type="caution">
    <text evidence="1">The sequence shown here is derived from an EMBL/GenBank/DDBJ whole genome shotgun (WGS) entry which is preliminary data.</text>
</comment>
<accession>A0AAV8RNE0</accession>
<sequence length="74" mass="8560">MIIRDLFALSNMDPLFKPDPVLWYKTSSSRQGGAGERRGVGRTLVLISLVHHRLTSRTEKLREEIEGKKIFHRN</sequence>
<dbReference type="Proteomes" id="UP001222027">
    <property type="component" value="Unassembled WGS sequence"/>
</dbReference>
<evidence type="ECO:0000313" key="1">
    <source>
        <dbReference type="EMBL" id="KAJ8506811.1"/>
    </source>
</evidence>